<feature type="domain" description="Strictosidine synthase conserved region" evidence="7">
    <location>
        <begin position="156"/>
        <end position="240"/>
    </location>
</feature>
<keyword evidence="5" id="KW-0325">Glycoprotein</keyword>
<protein>
    <recommendedName>
        <fullName evidence="7">Strictosidine synthase conserved region domain-containing protein</fullName>
    </recommendedName>
</protein>
<evidence type="ECO:0000259" key="7">
    <source>
        <dbReference type="Pfam" id="PF03088"/>
    </source>
</evidence>
<dbReference type="Pfam" id="PF20067">
    <property type="entry name" value="SSL_N"/>
    <property type="match status" value="1"/>
</dbReference>
<dbReference type="InterPro" id="IPR018119">
    <property type="entry name" value="Strictosidine_synth_cons-reg"/>
</dbReference>
<dbReference type="Gene3D" id="2.120.10.30">
    <property type="entry name" value="TolB, C-terminal domain"/>
    <property type="match status" value="1"/>
</dbReference>
<evidence type="ECO:0000256" key="5">
    <source>
        <dbReference type="ARBA" id="ARBA00023180"/>
    </source>
</evidence>
<comment type="subcellular location">
    <subcellularLocation>
        <location evidence="1">Vacuole</location>
    </subcellularLocation>
</comment>
<reference evidence="8" key="1">
    <citation type="submission" date="2007-06" db="EMBL/GenBank/DDBJ databases">
        <title>Full length cDNA sequences from Sitka Spruce (Picea sitchensis).</title>
        <authorList>
            <person name="Ralph S.G."/>
            <person name="Chun H.E."/>
            <person name="Liao N."/>
            <person name="Ali J."/>
            <person name="Reid K."/>
            <person name="Kolosova N."/>
            <person name="Cooper N."/>
            <person name="Cullis C."/>
            <person name="Jancsik S."/>
            <person name="Moore R."/>
            <person name="Mayo M."/>
            <person name="Wagner S."/>
            <person name="Holt R.A."/>
            <person name="Jones S.J.M."/>
            <person name="Marra M.A."/>
            <person name="Ritland C.E."/>
            <person name="Ritland K."/>
            <person name="Bohlmann J."/>
        </authorList>
    </citation>
    <scope>NUCLEOTIDE SEQUENCE</scope>
    <source>
        <tissue evidence="8">Bark</tissue>
    </source>
</reference>
<dbReference type="AlphaFoldDB" id="B8LRM9"/>
<organism evidence="8">
    <name type="scientific">Picea sitchensis</name>
    <name type="common">Sitka spruce</name>
    <name type="synonym">Pinus sitchensis</name>
    <dbReference type="NCBI Taxonomy" id="3332"/>
    <lineage>
        <taxon>Eukaryota</taxon>
        <taxon>Viridiplantae</taxon>
        <taxon>Streptophyta</taxon>
        <taxon>Embryophyta</taxon>
        <taxon>Tracheophyta</taxon>
        <taxon>Spermatophyta</taxon>
        <taxon>Pinopsida</taxon>
        <taxon>Pinidae</taxon>
        <taxon>Conifers I</taxon>
        <taxon>Pinales</taxon>
        <taxon>Pinaceae</taxon>
        <taxon>Picea</taxon>
    </lineage>
</organism>
<evidence type="ECO:0000256" key="2">
    <source>
        <dbReference type="ARBA" id="ARBA00009191"/>
    </source>
</evidence>
<evidence type="ECO:0000256" key="4">
    <source>
        <dbReference type="ARBA" id="ARBA00022554"/>
    </source>
</evidence>
<dbReference type="GO" id="GO:0005773">
    <property type="term" value="C:vacuole"/>
    <property type="evidence" value="ECO:0007669"/>
    <property type="project" value="UniProtKB-SubCell"/>
</dbReference>
<evidence type="ECO:0000256" key="3">
    <source>
        <dbReference type="ARBA" id="ARBA00022553"/>
    </source>
</evidence>
<dbReference type="InterPro" id="IPR011042">
    <property type="entry name" value="6-blade_b-propeller_TolB-like"/>
</dbReference>
<evidence type="ECO:0000313" key="8">
    <source>
        <dbReference type="EMBL" id="ABR18309.1"/>
    </source>
</evidence>
<dbReference type="PANTHER" id="PTHR10426:SF88">
    <property type="entry name" value="ADIPOCYTE PLASMA MEMBRANE-ASSOCIATED PROTEIN HEMOMUCIN-RELATED"/>
    <property type="match status" value="1"/>
</dbReference>
<dbReference type="PANTHER" id="PTHR10426">
    <property type="entry name" value="STRICTOSIDINE SYNTHASE-RELATED"/>
    <property type="match status" value="1"/>
</dbReference>
<evidence type="ECO:0000256" key="1">
    <source>
        <dbReference type="ARBA" id="ARBA00004116"/>
    </source>
</evidence>
<dbReference type="Pfam" id="PF03088">
    <property type="entry name" value="Str_synth"/>
    <property type="match status" value="1"/>
</dbReference>
<evidence type="ECO:0000256" key="6">
    <source>
        <dbReference type="SAM" id="SignalP"/>
    </source>
</evidence>
<proteinExistence type="evidence at transcript level"/>
<dbReference type="GO" id="GO:0012505">
    <property type="term" value="C:endomembrane system"/>
    <property type="evidence" value="ECO:0007669"/>
    <property type="project" value="TreeGrafter"/>
</dbReference>
<keyword evidence="4" id="KW-0926">Vacuole</keyword>
<keyword evidence="6" id="KW-0732">Signal</keyword>
<dbReference type="SUPFAM" id="SSF63829">
    <property type="entry name" value="Calcium-dependent phosphotriesterase"/>
    <property type="match status" value="1"/>
</dbReference>
<sequence length="365" mass="39744">MGNPTIAVVAAALCIALAAGWKALLRTSPIDPASIDLPHPPQRLGVFAHNNRLQNAHKLGSGLISNPEDLAVDSQGRLYTGSGDGWIKRISFVDNLDVLVENWTYVGGRPLGLAFGIHGELLVCEPSQGLLNVTEGHVEILAEEADGLKFKFADGVDASREGAVYFTDASYKYGFHDHLLDMLEYRPHGRLLKYDSSTKTTSVLLKDLYFPNGVALSAKQDFLVFCETTLYRCQKYWLEGPEKGTVESFIDNLPGLPDNIHYDGNGTFWIALATSRTLSWTIATKFPSVRHVLALIARLAPGAVIDAIVNEPSVLAVNEMGNPIALYADPNLSNQINSGLKMGDSLYYGSLTADYIGHVPLTEEI</sequence>
<comment type="similarity">
    <text evidence="2">Belongs to the strictosidine synthase family.</text>
</comment>
<feature type="signal peptide" evidence="6">
    <location>
        <begin position="1"/>
        <end position="20"/>
    </location>
</feature>
<accession>B8LRM9</accession>
<keyword evidence="3" id="KW-0597">Phosphoprotein</keyword>
<dbReference type="GO" id="GO:0016787">
    <property type="term" value="F:hydrolase activity"/>
    <property type="evidence" value="ECO:0007669"/>
    <property type="project" value="TreeGrafter"/>
</dbReference>
<dbReference type="EMBL" id="EF678563">
    <property type="protein sequence ID" value="ABR18309.1"/>
    <property type="molecule type" value="mRNA"/>
</dbReference>
<name>B8LRM9_PICSI</name>
<feature type="chain" id="PRO_5002877032" description="Strictosidine synthase conserved region domain-containing protein" evidence="6">
    <location>
        <begin position="21"/>
        <end position="365"/>
    </location>
</feature>